<keyword evidence="1" id="KW-1133">Transmembrane helix</keyword>
<gene>
    <name evidence="2" type="ORF">NJ959_02695</name>
</gene>
<name>A0AAE3KKB0_9CYAN</name>
<sequence length="111" mass="12433">METQSIANQPSNSLPPTRGRIETLPGLNGAFLTIVSLAIIYGIVASIYPGIPKRIKHLFSFKSRHKILCHRCRYFSNNAYLKCALHPVTVLTKQVVNCSDYCLNSQEKRAV</sequence>
<proteinExistence type="predicted"/>
<dbReference type="Proteomes" id="UP001204953">
    <property type="component" value="Unassembled WGS sequence"/>
</dbReference>
<dbReference type="RefSeq" id="WP_254010197.1">
    <property type="nucleotide sequence ID" value="NZ_JAMZMM010000013.1"/>
</dbReference>
<keyword evidence="1" id="KW-0472">Membrane</keyword>
<dbReference type="EMBL" id="JAMZMM010000013">
    <property type="protein sequence ID" value="MCP2727380.1"/>
    <property type="molecule type" value="Genomic_DNA"/>
</dbReference>
<evidence type="ECO:0000313" key="3">
    <source>
        <dbReference type="Proteomes" id="UP001204953"/>
    </source>
</evidence>
<evidence type="ECO:0000256" key="1">
    <source>
        <dbReference type="SAM" id="Phobius"/>
    </source>
</evidence>
<keyword evidence="3" id="KW-1185">Reference proteome</keyword>
<dbReference type="AlphaFoldDB" id="A0AAE3KKB0"/>
<reference evidence="2" key="1">
    <citation type="submission" date="2022-06" db="EMBL/GenBank/DDBJ databases">
        <title>New cyanobacteria of genus Symplocastrum in benthos of Lake Baikal.</title>
        <authorList>
            <person name="Sorokovikova E."/>
            <person name="Tikhonova I."/>
            <person name="Krasnopeev A."/>
            <person name="Evseev P."/>
            <person name="Gladkikh A."/>
            <person name="Belykh O."/>
        </authorList>
    </citation>
    <scope>NUCLEOTIDE SEQUENCE</scope>
    <source>
        <strain evidence="2">BBK-W-15</strain>
    </source>
</reference>
<feature type="transmembrane region" description="Helical" evidence="1">
    <location>
        <begin position="30"/>
        <end position="51"/>
    </location>
</feature>
<keyword evidence="1" id="KW-0812">Transmembrane</keyword>
<accession>A0AAE3KKB0</accession>
<organism evidence="2 3">
    <name type="scientific">Limnofasciculus baicalensis BBK-W-15</name>
    <dbReference type="NCBI Taxonomy" id="2699891"/>
    <lineage>
        <taxon>Bacteria</taxon>
        <taxon>Bacillati</taxon>
        <taxon>Cyanobacteriota</taxon>
        <taxon>Cyanophyceae</taxon>
        <taxon>Coleofasciculales</taxon>
        <taxon>Coleofasciculaceae</taxon>
        <taxon>Limnofasciculus</taxon>
        <taxon>Limnofasciculus baicalensis</taxon>
    </lineage>
</organism>
<comment type="caution">
    <text evidence="2">The sequence shown here is derived from an EMBL/GenBank/DDBJ whole genome shotgun (WGS) entry which is preliminary data.</text>
</comment>
<evidence type="ECO:0000313" key="2">
    <source>
        <dbReference type="EMBL" id="MCP2727380.1"/>
    </source>
</evidence>
<protein>
    <submittedName>
        <fullName evidence="2">Uncharacterized protein</fullName>
    </submittedName>
</protein>